<evidence type="ECO:0000313" key="4">
    <source>
        <dbReference type="Proteomes" id="UP001209570"/>
    </source>
</evidence>
<dbReference type="Proteomes" id="UP001209570">
    <property type="component" value="Unassembled WGS sequence"/>
</dbReference>
<dbReference type="AlphaFoldDB" id="A0AAD5LN73"/>
<comment type="caution">
    <text evidence="3">The sequence shown here is derived from an EMBL/GenBank/DDBJ whole genome shotgun (WGS) entry which is preliminary data.</text>
</comment>
<keyword evidence="4" id="KW-1185">Reference proteome</keyword>
<keyword evidence="1" id="KW-0863">Zinc-finger</keyword>
<accession>A0AAD5LN73</accession>
<keyword evidence="1" id="KW-0862">Zinc</keyword>
<name>A0AAD5LN73_PYTIN</name>
<dbReference type="SUPFAM" id="SSF144232">
    <property type="entry name" value="HIT/MYND zinc finger-like"/>
    <property type="match status" value="1"/>
</dbReference>
<keyword evidence="1" id="KW-0479">Metal-binding</keyword>
<evidence type="ECO:0000313" key="3">
    <source>
        <dbReference type="EMBL" id="KAJ0403778.1"/>
    </source>
</evidence>
<protein>
    <recommendedName>
        <fullName evidence="2">HIT-type domain-containing protein</fullName>
    </recommendedName>
</protein>
<gene>
    <name evidence="3" type="ORF">P43SY_006321</name>
</gene>
<dbReference type="PANTHER" id="PTHR15555">
    <property type="entry name" value="ZINC FINGER HIT DOMAIN CONTAINING PROTEIN 2 PROTEIN FON -RELATED"/>
    <property type="match status" value="1"/>
</dbReference>
<sequence length="432" mass="48544">MTTPRVKIRLGHQRASVSSSPATPLDIHIHDSQSDRPAIAAATVSRVCRVCVRNEARYACPRCSIAYCSVECFRAHGESCTEQFYQEHVKNEIAFNERTTARDDHKKNLQRDTVELLGRVKQFHEELHDQTAEMSTLDVTTQRLEQLAMMDEAELSLDCLTEDERARFLADVADGKVSSFVVPWEPWWLLSPRVYDNETSARRGALIRVLSTDTCCDSDDEGSEDDSQALPPRIEPARFAVAILTRTEEQKLQASPLSAAVRGNVSPWLEFHLVEILFAYALTLRMFNGEWQQDSLDAAAMMLQSSDVLSEDARLSSLESVVQRCSEKRSLGGLQQLATNALVLSDVASLLSHRPFVLDALTDAIQMMRTAISEMTQQTKKRKSREARRRLASVEKKLEFFRVWFACVVDAETALLMGAKLSEKLGSDNANE</sequence>
<dbReference type="Pfam" id="PF04438">
    <property type="entry name" value="zf-HIT"/>
    <property type="match status" value="1"/>
</dbReference>
<dbReference type="PANTHER" id="PTHR15555:SF0">
    <property type="entry name" value="ZINC FINGER HIT DOMAIN-CONTAINING PROTEIN 2"/>
    <property type="match status" value="1"/>
</dbReference>
<evidence type="ECO:0000256" key="1">
    <source>
        <dbReference type="PROSITE-ProRule" id="PRU00453"/>
    </source>
</evidence>
<dbReference type="Gene3D" id="3.30.60.190">
    <property type="match status" value="1"/>
</dbReference>
<evidence type="ECO:0000259" key="2">
    <source>
        <dbReference type="PROSITE" id="PS51083"/>
    </source>
</evidence>
<dbReference type="GO" id="GO:0008270">
    <property type="term" value="F:zinc ion binding"/>
    <property type="evidence" value="ECO:0007669"/>
    <property type="project" value="UniProtKB-UniRule"/>
</dbReference>
<dbReference type="InterPro" id="IPR039646">
    <property type="entry name" value="ZNHIT2"/>
</dbReference>
<dbReference type="InterPro" id="IPR007529">
    <property type="entry name" value="Znf_HIT"/>
</dbReference>
<reference evidence="3" key="1">
    <citation type="submission" date="2021-12" db="EMBL/GenBank/DDBJ databases">
        <title>Prjna785345.</title>
        <authorList>
            <person name="Rujirawat T."/>
            <person name="Krajaejun T."/>
        </authorList>
    </citation>
    <scope>NUCLEOTIDE SEQUENCE</scope>
    <source>
        <strain evidence="3">Pi057C3</strain>
    </source>
</reference>
<dbReference type="CDD" id="cd23024">
    <property type="entry name" value="zf-HIT_ZNHIT2-3"/>
    <property type="match status" value="1"/>
</dbReference>
<organism evidence="3 4">
    <name type="scientific">Pythium insidiosum</name>
    <name type="common">Pythiosis disease agent</name>
    <dbReference type="NCBI Taxonomy" id="114742"/>
    <lineage>
        <taxon>Eukaryota</taxon>
        <taxon>Sar</taxon>
        <taxon>Stramenopiles</taxon>
        <taxon>Oomycota</taxon>
        <taxon>Peronosporomycetes</taxon>
        <taxon>Pythiales</taxon>
        <taxon>Pythiaceae</taxon>
        <taxon>Pythium</taxon>
    </lineage>
</organism>
<dbReference type="PROSITE" id="PS51083">
    <property type="entry name" value="ZF_HIT"/>
    <property type="match status" value="1"/>
</dbReference>
<dbReference type="EMBL" id="JAKCXM010000075">
    <property type="protein sequence ID" value="KAJ0403778.1"/>
    <property type="molecule type" value="Genomic_DNA"/>
</dbReference>
<feature type="domain" description="HIT-type" evidence="2">
    <location>
        <begin position="48"/>
        <end position="80"/>
    </location>
</feature>
<proteinExistence type="predicted"/>